<dbReference type="Proteomes" id="UP001598201">
    <property type="component" value="Unassembled WGS sequence"/>
</dbReference>
<organism evidence="2 3">
    <name type="scientific">Rahnella sp. (strain Y9602)</name>
    <dbReference type="NCBI Taxonomy" id="2703885"/>
    <lineage>
        <taxon>Bacteria</taxon>
        <taxon>Pseudomonadati</taxon>
        <taxon>Pseudomonadota</taxon>
        <taxon>Gammaproteobacteria</taxon>
        <taxon>Enterobacterales</taxon>
        <taxon>Yersiniaceae</taxon>
        <taxon>Rahnella</taxon>
    </lineage>
</organism>
<gene>
    <name evidence="2" type="ORF">ACFPK4_19155</name>
</gene>
<evidence type="ECO:0000313" key="2">
    <source>
        <dbReference type="EMBL" id="MFD3225667.1"/>
    </source>
</evidence>
<name>A0ABW6CD29_RAHSY</name>
<comment type="caution">
    <text evidence="2">The sequence shown here is derived from an EMBL/GenBank/DDBJ whole genome shotgun (WGS) entry which is preliminary data.</text>
</comment>
<dbReference type="EMBL" id="JBHUCJ010000057">
    <property type="protein sequence ID" value="MFD3225667.1"/>
    <property type="molecule type" value="Genomic_DNA"/>
</dbReference>
<dbReference type="RefSeq" id="WP_377432697.1">
    <property type="nucleotide sequence ID" value="NZ_JBHUCJ010000057.1"/>
</dbReference>
<sequence>MTFFLFSLALRLGRTVHELRQTLTASELKMWIAYDRLSPIGDWRGDVQAAQVATATINAQGGKLSLNDVLLKWGQTEEEKEISDFEEFLGGL</sequence>
<evidence type="ECO:0000259" key="1">
    <source>
        <dbReference type="Pfam" id="PF06223"/>
    </source>
</evidence>
<feature type="domain" description="Minor tail T" evidence="1">
    <location>
        <begin position="24"/>
        <end position="81"/>
    </location>
</feature>
<keyword evidence="3" id="KW-1185">Reference proteome</keyword>
<dbReference type="Pfam" id="PF06223">
    <property type="entry name" value="Phage_tail_T"/>
    <property type="match status" value="1"/>
</dbReference>
<accession>A0ABW6CD29</accession>
<reference evidence="2 3" key="1">
    <citation type="submission" date="2024-09" db="EMBL/GenBank/DDBJ databases">
        <title>Genomes of Rahnella.</title>
        <authorList>
            <person name="Mnguni F.C."/>
            <person name="Shin G.Y."/>
            <person name="Coutinho T."/>
        </authorList>
    </citation>
    <scope>NUCLEOTIDE SEQUENCE [LARGE SCALE GENOMIC DNA]</scope>
    <source>
        <strain evidence="2 3">20WA0057</strain>
    </source>
</reference>
<evidence type="ECO:0000313" key="3">
    <source>
        <dbReference type="Proteomes" id="UP001598201"/>
    </source>
</evidence>
<dbReference type="InterPro" id="IPR009350">
    <property type="entry name" value="Phage_tail_T"/>
</dbReference>
<proteinExistence type="predicted"/>
<protein>
    <submittedName>
        <fullName evidence="2">DUF4035 domain-containing protein</fullName>
    </submittedName>
</protein>